<evidence type="ECO:0000256" key="3">
    <source>
        <dbReference type="ARBA" id="ARBA00011270"/>
    </source>
</evidence>
<dbReference type="InterPro" id="IPR013785">
    <property type="entry name" value="Aldolase_TIM"/>
</dbReference>
<sequence length="275" mass="28234">MTRLTDRFAALKAENRAALIPFIVAGDPDHATTFDILKGLPEAGADIIELGMPFSDPSADGPAIEKAAGRALKAGASMVRTLDLVRDFRKGDITTPIVLMGYFNPIMAYGIDAFVKDAVNAGADGLIIVDLPPEEDAELREPATAAGLSVIRLATPTSTDARLATILDGASGFVYYVSVAGVTGQKSAASTDIAAAVARIRAQSDLPVAVGFGIRTPEQAAEVAAHADAAVVGSAIVSRIEAGLDAAGKPEDGLVREVLGFVSGLKAGVARGRKP</sequence>
<keyword evidence="7 9" id="KW-0456">Lyase</keyword>
<keyword evidence="4 9" id="KW-0028">Amino-acid biosynthesis</keyword>
<accession>A0AAE9XRC9</accession>
<dbReference type="SUPFAM" id="SSF51366">
    <property type="entry name" value="Ribulose-phoshate binding barrel"/>
    <property type="match status" value="1"/>
</dbReference>
<dbReference type="CDD" id="cd04724">
    <property type="entry name" value="Tryptophan_synthase_alpha"/>
    <property type="match status" value="1"/>
</dbReference>
<proteinExistence type="inferred from homology"/>
<dbReference type="EMBL" id="CP116805">
    <property type="protein sequence ID" value="WCL54881.1"/>
    <property type="molecule type" value="Genomic_DNA"/>
</dbReference>
<reference evidence="11" key="1">
    <citation type="submission" date="2023-01" db="EMBL/GenBank/DDBJ databases">
        <title>The genome sequence of Kordiimonadaceae bacterium 6D33.</title>
        <authorList>
            <person name="Liu Y."/>
        </authorList>
    </citation>
    <scope>NUCLEOTIDE SEQUENCE</scope>
    <source>
        <strain evidence="11">6D33</strain>
    </source>
</reference>
<dbReference type="AlphaFoldDB" id="A0AAE9XRC9"/>
<keyword evidence="5 9" id="KW-0822">Tryptophan biosynthesis</keyword>
<dbReference type="InterPro" id="IPR002028">
    <property type="entry name" value="Trp_synthase_suA"/>
</dbReference>
<evidence type="ECO:0000256" key="5">
    <source>
        <dbReference type="ARBA" id="ARBA00022822"/>
    </source>
</evidence>
<dbReference type="EC" id="4.2.1.20" evidence="9"/>
<dbReference type="PANTHER" id="PTHR43406">
    <property type="entry name" value="TRYPTOPHAN SYNTHASE, ALPHA CHAIN"/>
    <property type="match status" value="1"/>
</dbReference>
<dbReference type="PANTHER" id="PTHR43406:SF1">
    <property type="entry name" value="TRYPTOPHAN SYNTHASE ALPHA CHAIN, CHLOROPLASTIC"/>
    <property type="match status" value="1"/>
</dbReference>
<protein>
    <recommendedName>
        <fullName evidence="9">Tryptophan synthase alpha chain</fullName>
        <ecNumber evidence="9">4.2.1.20</ecNumber>
    </recommendedName>
</protein>
<evidence type="ECO:0000313" key="12">
    <source>
        <dbReference type="Proteomes" id="UP001217500"/>
    </source>
</evidence>
<feature type="active site" description="Proton acceptor" evidence="9">
    <location>
        <position position="49"/>
    </location>
</feature>
<evidence type="ECO:0000256" key="7">
    <source>
        <dbReference type="ARBA" id="ARBA00023239"/>
    </source>
</evidence>
<dbReference type="Proteomes" id="UP001217500">
    <property type="component" value="Chromosome"/>
</dbReference>
<keyword evidence="12" id="KW-1185">Reference proteome</keyword>
<dbReference type="RefSeq" id="WP_289504611.1">
    <property type="nucleotide sequence ID" value="NZ_CP116805.1"/>
</dbReference>
<comment type="function">
    <text evidence="1 9">The alpha subunit is responsible for the aldol cleavage of indoleglycerol phosphate to indole and glyceraldehyde 3-phosphate.</text>
</comment>
<dbReference type="HAMAP" id="MF_00131">
    <property type="entry name" value="Trp_synth_alpha"/>
    <property type="match status" value="1"/>
</dbReference>
<dbReference type="Pfam" id="PF00290">
    <property type="entry name" value="Trp_syntA"/>
    <property type="match status" value="1"/>
</dbReference>
<comment type="similarity">
    <text evidence="9 10">Belongs to the TrpA family.</text>
</comment>
<organism evidence="11 12">
    <name type="scientific">Gimibacter soli</name>
    <dbReference type="NCBI Taxonomy" id="3024400"/>
    <lineage>
        <taxon>Bacteria</taxon>
        <taxon>Pseudomonadati</taxon>
        <taxon>Pseudomonadota</taxon>
        <taxon>Alphaproteobacteria</taxon>
        <taxon>Kordiimonadales</taxon>
        <taxon>Temperatibacteraceae</taxon>
        <taxon>Gimibacter</taxon>
    </lineage>
</organism>
<evidence type="ECO:0000256" key="6">
    <source>
        <dbReference type="ARBA" id="ARBA00023141"/>
    </source>
</evidence>
<name>A0AAE9XRC9_9PROT</name>
<dbReference type="GO" id="GO:0004834">
    <property type="term" value="F:tryptophan synthase activity"/>
    <property type="evidence" value="ECO:0007669"/>
    <property type="project" value="UniProtKB-UniRule"/>
</dbReference>
<dbReference type="InterPro" id="IPR011060">
    <property type="entry name" value="RibuloseP-bd_barrel"/>
</dbReference>
<evidence type="ECO:0000256" key="10">
    <source>
        <dbReference type="RuleBase" id="RU003662"/>
    </source>
</evidence>
<comment type="subunit">
    <text evidence="3 9">Tetramer of two alpha and two beta chains.</text>
</comment>
<dbReference type="NCBIfam" id="TIGR00262">
    <property type="entry name" value="trpA"/>
    <property type="match status" value="1"/>
</dbReference>
<evidence type="ECO:0000256" key="4">
    <source>
        <dbReference type="ARBA" id="ARBA00022605"/>
    </source>
</evidence>
<comment type="pathway">
    <text evidence="2 9">Amino-acid biosynthesis; L-tryptophan biosynthesis; L-tryptophan from chorismate: step 5/5.</text>
</comment>
<evidence type="ECO:0000256" key="1">
    <source>
        <dbReference type="ARBA" id="ARBA00003365"/>
    </source>
</evidence>
<evidence type="ECO:0000313" key="11">
    <source>
        <dbReference type="EMBL" id="WCL54881.1"/>
    </source>
</evidence>
<feature type="active site" description="Proton acceptor" evidence="9">
    <location>
        <position position="60"/>
    </location>
</feature>
<dbReference type="FunFam" id="3.20.20.70:FF:000037">
    <property type="entry name" value="Tryptophan synthase alpha chain"/>
    <property type="match status" value="1"/>
</dbReference>
<dbReference type="Gene3D" id="3.20.20.70">
    <property type="entry name" value="Aldolase class I"/>
    <property type="match status" value="1"/>
</dbReference>
<comment type="catalytic activity">
    <reaction evidence="8 9">
        <text>(1S,2R)-1-C-(indol-3-yl)glycerol 3-phosphate + L-serine = D-glyceraldehyde 3-phosphate + L-tryptophan + H2O</text>
        <dbReference type="Rhea" id="RHEA:10532"/>
        <dbReference type="ChEBI" id="CHEBI:15377"/>
        <dbReference type="ChEBI" id="CHEBI:33384"/>
        <dbReference type="ChEBI" id="CHEBI:57912"/>
        <dbReference type="ChEBI" id="CHEBI:58866"/>
        <dbReference type="ChEBI" id="CHEBI:59776"/>
        <dbReference type="EC" id="4.2.1.20"/>
    </reaction>
</comment>
<dbReference type="GO" id="GO:0005829">
    <property type="term" value="C:cytosol"/>
    <property type="evidence" value="ECO:0007669"/>
    <property type="project" value="TreeGrafter"/>
</dbReference>
<evidence type="ECO:0000256" key="2">
    <source>
        <dbReference type="ARBA" id="ARBA00004733"/>
    </source>
</evidence>
<keyword evidence="6 9" id="KW-0057">Aromatic amino acid biosynthesis</keyword>
<evidence type="ECO:0000256" key="8">
    <source>
        <dbReference type="ARBA" id="ARBA00049047"/>
    </source>
</evidence>
<dbReference type="KEGG" id="gso:PH603_03800"/>
<gene>
    <name evidence="9 11" type="primary">trpA</name>
    <name evidence="11" type="ORF">PH603_03800</name>
</gene>
<evidence type="ECO:0000256" key="9">
    <source>
        <dbReference type="HAMAP-Rule" id="MF_00131"/>
    </source>
</evidence>